<dbReference type="EMBL" id="CAGS01000054">
    <property type="protein sequence ID" value="CCF82708.1"/>
    <property type="molecule type" value="Genomic_DNA"/>
</dbReference>
<gene>
    <name evidence="1" type="ORF">NITHO_1470011</name>
</gene>
<keyword evidence="2" id="KW-1185">Reference proteome</keyword>
<sequence length="63" mass="7056">MAGQCCTENFDNSVSCSPFPGPSEGPEARWEVACPRAWRVIDYEPASHFWGPDFFGQGDEEKE</sequence>
<accession>I4EDE6</accession>
<comment type="caution">
    <text evidence="1">The sequence shown here is derived from an EMBL/GenBank/DDBJ whole genome shotgun (WGS) entry which is preliminary data.</text>
</comment>
<evidence type="ECO:0000313" key="2">
    <source>
        <dbReference type="Proteomes" id="UP000004221"/>
    </source>
</evidence>
<dbReference type="AlphaFoldDB" id="I4EDE6"/>
<reference evidence="1 2" key="1">
    <citation type="journal article" date="2012" name="ISME J.">
        <title>Nitrification expanded: discovery, physiology and genomics of a nitrite-oxidizing bacterium from the phylum Chloroflexi.</title>
        <authorList>
            <person name="Sorokin D.Y."/>
            <person name="Lucker S."/>
            <person name="Vejmelkova D."/>
            <person name="Kostrikina N.A."/>
            <person name="Kleerebezem R."/>
            <person name="Rijpstra W.I."/>
            <person name="Damste J.S."/>
            <person name="Le Paslier D."/>
            <person name="Muyzer G."/>
            <person name="Wagner M."/>
            <person name="van Loosdrecht M.C."/>
            <person name="Daims H."/>
        </authorList>
    </citation>
    <scope>NUCLEOTIDE SEQUENCE [LARGE SCALE GENOMIC DNA]</scope>
    <source>
        <strain evidence="2">none</strain>
    </source>
</reference>
<evidence type="ECO:0000313" key="1">
    <source>
        <dbReference type="EMBL" id="CCF82708.1"/>
    </source>
</evidence>
<proteinExistence type="predicted"/>
<protein>
    <submittedName>
        <fullName evidence="1">Uncharacterized protein</fullName>
    </submittedName>
</protein>
<organism evidence="1 2">
    <name type="scientific">Nitrolancea hollandica Lb</name>
    <dbReference type="NCBI Taxonomy" id="1129897"/>
    <lineage>
        <taxon>Bacteria</taxon>
        <taxon>Pseudomonadati</taxon>
        <taxon>Thermomicrobiota</taxon>
        <taxon>Thermomicrobia</taxon>
        <taxon>Sphaerobacterales</taxon>
        <taxon>Sphaerobacterineae</taxon>
        <taxon>Sphaerobacteraceae</taxon>
        <taxon>Nitrolancea</taxon>
    </lineage>
</organism>
<name>I4EDE6_9BACT</name>
<dbReference type="Proteomes" id="UP000004221">
    <property type="component" value="Unassembled WGS sequence"/>
</dbReference>